<dbReference type="Proteomes" id="UP001054945">
    <property type="component" value="Unassembled WGS sequence"/>
</dbReference>
<evidence type="ECO:0000256" key="1">
    <source>
        <dbReference type="ARBA" id="ARBA00009034"/>
    </source>
</evidence>
<dbReference type="Gene3D" id="1.10.100.10">
    <property type="entry name" value="Insulin-like"/>
    <property type="match status" value="1"/>
</dbReference>
<keyword evidence="3" id="KW-0165">Cleavage on pair of basic residues</keyword>
<comment type="subunit">
    <text evidence="2">Heterodimer of a B chain and an A chain linked by two disulfide bonds.</text>
</comment>
<feature type="signal peptide" evidence="7">
    <location>
        <begin position="1"/>
        <end position="19"/>
    </location>
</feature>
<name>A0AAV4XLX0_CAEEX</name>
<evidence type="ECO:0000256" key="5">
    <source>
        <dbReference type="ARBA" id="ARBA00023157"/>
    </source>
</evidence>
<reference evidence="9 10" key="1">
    <citation type="submission" date="2021-06" db="EMBL/GenBank/DDBJ databases">
        <title>Caerostris extrusa draft genome.</title>
        <authorList>
            <person name="Kono N."/>
            <person name="Arakawa K."/>
        </authorList>
    </citation>
    <scope>NUCLEOTIDE SEQUENCE [LARGE SCALE GENOMIC DNA]</scope>
</reference>
<evidence type="ECO:0000256" key="4">
    <source>
        <dbReference type="ARBA" id="ARBA00022729"/>
    </source>
</evidence>
<dbReference type="Pfam" id="PF00049">
    <property type="entry name" value="Insulin"/>
    <property type="match status" value="1"/>
</dbReference>
<keyword evidence="10" id="KW-1185">Reference proteome</keyword>
<accession>A0AAV4XLX0</accession>
<evidence type="ECO:0000313" key="10">
    <source>
        <dbReference type="Proteomes" id="UP001054945"/>
    </source>
</evidence>
<dbReference type="EMBL" id="BPLR01017826">
    <property type="protein sequence ID" value="GIY94804.1"/>
    <property type="molecule type" value="Genomic_DNA"/>
</dbReference>
<dbReference type="SUPFAM" id="SSF56994">
    <property type="entry name" value="Insulin-like"/>
    <property type="match status" value="1"/>
</dbReference>
<dbReference type="InterPro" id="IPR022353">
    <property type="entry name" value="Insulin_CS"/>
</dbReference>
<dbReference type="PRINTS" id="PR00276">
    <property type="entry name" value="INSULINFAMLY"/>
</dbReference>
<comment type="caution">
    <text evidence="9">The sequence shown here is derived from an EMBL/GenBank/DDBJ whole genome shotgun (WGS) entry which is preliminary data.</text>
</comment>
<sequence length="194" mass="21955">MLVLSFFLVSLIQTDSVQGIRICGKRLADFLHFLCQQYGGFHSPTAENSDSYYRRNAPESQIESTVQEEREVLPATAARTFLPGVVDECCRKQCTMTTLISYCANGDYLVNAERLSELERQLALNSDRNLENQMQEEMKLGVTEQTDRSTERQLQAAAADFPNLGTSIRNRPVFIVLPQYQEDSNTEVSLEESI</sequence>
<keyword evidence="6" id="KW-0964">Secreted</keyword>
<keyword evidence="4 7" id="KW-0732">Signal</keyword>
<comment type="subcellular location">
    <subcellularLocation>
        <location evidence="6">Secreted</location>
    </subcellularLocation>
</comment>
<protein>
    <submittedName>
        <fullName evidence="9">IlGF domain-containing protein</fullName>
    </submittedName>
</protein>
<comment type="similarity">
    <text evidence="1 6">Belongs to the insulin family.</text>
</comment>
<dbReference type="InterPro" id="IPR036438">
    <property type="entry name" value="Insulin-like_sf"/>
</dbReference>
<evidence type="ECO:0000313" key="9">
    <source>
        <dbReference type="EMBL" id="GIY94804.1"/>
    </source>
</evidence>
<evidence type="ECO:0000256" key="3">
    <source>
        <dbReference type="ARBA" id="ARBA00022685"/>
    </source>
</evidence>
<evidence type="ECO:0000256" key="2">
    <source>
        <dbReference type="ARBA" id="ARBA00011207"/>
    </source>
</evidence>
<gene>
    <name evidence="9" type="primary">AVEN_225286_1</name>
    <name evidence="9" type="ORF">CEXT_403201</name>
</gene>
<feature type="chain" id="PRO_5043416692" evidence="7">
    <location>
        <begin position="20"/>
        <end position="194"/>
    </location>
</feature>
<dbReference type="GO" id="GO:0005179">
    <property type="term" value="F:hormone activity"/>
    <property type="evidence" value="ECO:0007669"/>
    <property type="project" value="InterPro"/>
</dbReference>
<dbReference type="PANTHER" id="PTHR13647">
    <property type="entry name" value="INSULIN-LIKE PEPTIDE 2-RELATED"/>
    <property type="match status" value="1"/>
</dbReference>
<dbReference type="CDD" id="cd04366">
    <property type="entry name" value="IlGF_insulin_bombyxin_like"/>
    <property type="match status" value="1"/>
</dbReference>
<dbReference type="InterPro" id="IPR022352">
    <property type="entry name" value="Ins/IGF/rlx"/>
</dbReference>
<evidence type="ECO:0000256" key="6">
    <source>
        <dbReference type="RuleBase" id="RU000406"/>
    </source>
</evidence>
<evidence type="ECO:0000256" key="7">
    <source>
        <dbReference type="SAM" id="SignalP"/>
    </source>
</evidence>
<dbReference type="GO" id="GO:0005576">
    <property type="term" value="C:extracellular region"/>
    <property type="evidence" value="ECO:0007669"/>
    <property type="project" value="UniProtKB-SubCell"/>
</dbReference>
<evidence type="ECO:0000259" key="8">
    <source>
        <dbReference type="SMART" id="SM00078"/>
    </source>
</evidence>
<dbReference type="PANTHER" id="PTHR13647:SF4">
    <property type="entry name" value="INSULIN-LIKE PEPTIDE 1-RELATED"/>
    <property type="match status" value="1"/>
</dbReference>
<dbReference type="SMART" id="SM00078">
    <property type="entry name" value="IlGF"/>
    <property type="match status" value="1"/>
</dbReference>
<dbReference type="AlphaFoldDB" id="A0AAV4XLX0"/>
<keyword evidence="5" id="KW-1015">Disulfide bond</keyword>
<organism evidence="9 10">
    <name type="scientific">Caerostris extrusa</name>
    <name type="common">Bark spider</name>
    <name type="synonym">Caerostris bankana</name>
    <dbReference type="NCBI Taxonomy" id="172846"/>
    <lineage>
        <taxon>Eukaryota</taxon>
        <taxon>Metazoa</taxon>
        <taxon>Ecdysozoa</taxon>
        <taxon>Arthropoda</taxon>
        <taxon>Chelicerata</taxon>
        <taxon>Arachnida</taxon>
        <taxon>Araneae</taxon>
        <taxon>Araneomorphae</taxon>
        <taxon>Entelegynae</taxon>
        <taxon>Araneoidea</taxon>
        <taxon>Araneidae</taxon>
        <taxon>Caerostris</taxon>
    </lineage>
</organism>
<proteinExistence type="inferred from homology"/>
<dbReference type="PROSITE" id="PS00262">
    <property type="entry name" value="INSULIN"/>
    <property type="match status" value="1"/>
</dbReference>
<feature type="domain" description="Insulin-like" evidence="8">
    <location>
        <begin position="20"/>
        <end position="103"/>
    </location>
</feature>
<dbReference type="InterPro" id="IPR016179">
    <property type="entry name" value="Insulin-like"/>
</dbReference>